<evidence type="ECO:0000256" key="4">
    <source>
        <dbReference type="ARBA" id="ARBA00022692"/>
    </source>
</evidence>
<evidence type="ECO:0000256" key="5">
    <source>
        <dbReference type="ARBA" id="ARBA00022737"/>
    </source>
</evidence>
<feature type="domain" description="CNNM transmembrane" evidence="13">
    <location>
        <begin position="1"/>
        <end position="201"/>
    </location>
</feature>
<comment type="similarity">
    <text evidence="2">Belongs to the UPF0053 family.</text>
</comment>
<dbReference type="SUPFAM" id="SSF56176">
    <property type="entry name" value="FAD-binding/transporter-associated domain-like"/>
    <property type="match status" value="1"/>
</dbReference>
<sequence length="455" mass="49087">MEWLLLLLALLMIVGNGFFVAAEFSLLTLDKHTVDDAVAKGARFSGTIQKATKQLSTQLSAAQVGITITALMTGYLMEPSVGALVAPLLETLGLPQSLAAGIALGFALVLSTILSMVIGELVPKNLAIAAPMHAARIAVPFQYVFSIVFKPIIAVLNGTANRALISMGIEPQEEGAAGRSPEELTALVRHSADEGKMAEQTADLLERTLSFSQRTAEDVMTPRTRMVSVTKDSTAADIVDVARRTGYSRFPVVGESLDDIVGVVHIKSALSVPLDNRQDAYAGGLMTEVAQVPETLPLDRLLLRLRSRSTQMVVVVDEYGGTAGVATLEDAVEELVGEVADEHDRLRVTVRPARDGTWIVPGRLRPDEVTSVVGLEVPEDPDYETVAGFMMLELGRIPEDGDEVRIDGARIVVERMHGRRVERLRLIPDYLVHDRVRGRAAVGSGSPDAERGEER</sequence>
<dbReference type="Pfam" id="PF01595">
    <property type="entry name" value="CNNM"/>
    <property type="match status" value="1"/>
</dbReference>
<dbReference type="GO" id="GO:0005886">
    <property type="term" value="C:plasma membrane"/>
    <property type="evidence" value="ECO:0007669"/>
    <property type="project" value="UniProtKB-SubCell"/>
</dbReference>
<dbReference type="Pfam" id="PF03471">
    <property type="entry name" value="CorC_HlyC"/>
    <property type="match status" value="1"/>
</dbReference>
<keyword evidence="15" id="KW-1185">Reference proteome</keyword>
<accession>A0A1X6XM75</accession>
<dbReference type="InterPro" id="IPR046342">
    <property type="entry name" value="CBS_dom_sf"/>
</dbReference>
<evidence type="ECO:0000259" key="12">
    <source>
        <dbReference type="PROSITE" id="PS51371"/>
    </source>
</evidence>
<dbReference type="InterPro" id="IPR036318">
    <property type="entry name" value="FAD-bd_PCMH-like_sf"/>
</dbReference>
<reference evidence="15" key="1">
    <citation type="submission" date="2017-02" db="EMBL/GenBank/DDBJ databases">
        <authorList>
            <person name="Dridi B."/>
        </authorList>
    </citation>
    <scope>NUCLEOTIDE SEQUENCE [LARGE SCALE GENOMIC DNA]</scope>
    <source>
        <strain evidence="15">B Co 03.10</strain>
    </source>
</reference>
<organism evidence="14 15">
    <name type="scientific">Brevibacterium yomogidense</name>
    <dbReference type="NCBI Taxonomy" id="946573"/>
    <lineage>
        <taxon>Bacteria</taxon>
        <taxon>Bacillati</taxon>
        <taxon>Actinomycetota</taxon>
        <taxon>Actinomycetes</taxon>
        <taxon>Micrococcales</taxon>
        <taxon>Brevibacteriaceae</taxon>
        <taxon>Brevibacterium</taxon>
    </lineage>
</organism>
<keyword evidence="8 10" id="KW-0472">Membrane</keyword>
<keyword evidence="6 10" id="KW-1133">Transmembrane helix</keyword>
<dbReference type="CDD" id="cd04590">
    <property type="entry name" value="CBS_pair_CorC_HlyC_assoc"/>
    <property type="match status" value="1"/>
</dbReference>
<keyword evidence="3" id="KW-1003">Cell membrane</keyword>
<comment type="subcellular location">
    <subcellularLocation>
        <location evidence="1">Cell membrane</location>
        <topology evidence="1">Multi-pass membrane protein</topology>
    </subcellularLocation>
</comment>
<dbReference type="PANTHER" id="PTHR43099">
    <property type="entry name" value="UPF0053 PROTEIN YRKA"/>
    <property type="match status" value="1"/>
</dbReference>
<evidence type="ECO:0000256" key="8">
    <source>
        <dbReference type="ARBA" id="ARBA00023136"/>
    </source>
</evidence>
<evidence type="ECO:0000256" key="11">
    <source>
        <dbReference type="SAM" id="Phobius"/>
    </source>
</evidence>
<evidence type="ECO:0000256" key="1">
    <source>
        <dbReference type="ARBA" id="ARBA00004651"/>
    </source>
</evidence>
<evidence type="ECO:0000256" key="2">
    <source>
        <dbReference type="ARBA" id="ARBA00006337"/>
    </source>
</evidence>
<feature type="domain" description="CBS" evidence="12">
    <location>
        <begin position="285"/>
        <end position="342"/>
    </location>
</feature>
<feature type="transmembrane region" description="Helical" evidence="11">
    <location>
        <begin position="98"/>
        <end position="122"/>
    </location>
</feature>
<dbReference type="InterPro" id="IPR000644">
    <property type="entry name" value="CBS_dom"/>
</dbReference>
<keyword evidence="5" id="KW-0677">Repeat</keyword>
<evidence type="ECO:0000256" key="3">
    <source>
        <dbReference type="ARBA" id="ARBA00022475"/>
    </source>
</evidence>
<dbReference type="InterPro" id="IPR044751">
    <property type="entry name" value="Ion_transp-like_CBS"/>
</dbReference>
<dbReference type="Pfam" id="PF00571">
    <property type="entry name" value="CBS"/>
    <property type="match status" value="2"/>
</dbReference>
<dbReference type="RefSeq" id="WP_087008661.1">
    <property type="nucleotide sequence ID" value="NZ_FWFF01000019.1"/>
</dbReference>
<dbReference type="Gene3D" id="3.30.465.10">
    <property type="match status" value="1"/>
</dbReference>
<dbReference type="InterPro" id="IPR051676">
    <property type="entry name" value="UPF0053_domain"/>
</dbReference>
<proteinExistence type="inferred from homology"/>
<evidence type="ECO:0000256" key="7">
    <source>
        <dbReference type="ARBA" id="ARBA00023122"/>
    </source>
</evidence>
<dbReference type="SUPFAM" id="SSF54631">
    <property type="entry name" value="CBS-domain pair"/>
    <property type="match status" value="1"/>
</dbReference>
<dbReference type="InterPro" id="IPR002550">
    <property type="entry name" value="CNNM"/>
</dbReference>
<dbReference type="InterPro" id="IPR016169">
    <property type="entry name" value="FAD-bd_PCMH_sub2"/>
</dbReference>
<feature type="transmembrane region" description="Helical" evidence="11">
    <location>
        <begin position="134"/>
        <end position="156"/>
    </location>
</feature>
<evidence type="ECO:0000256" key="6">
    <source>
        <dbReference type="ARBA" id="ARBA00022989"/>
    </source>
</evidence>
<dbReference type="GO" id="GO:0050660">
    <property type="term" value="F:flavin adenine dinucleotide binding"/>
    <property type="evidence" value="ECO:0007669"/>
    <property type="project" value="InterPro"/>
</dbReference>
<dbReference type="SMART" id="SM01091">
    <property type="entry name" value="CorC_HlyC"/>
    <property type="match status" value="1"/>
</dbReference>
<protein>
    <submittedName>
        <fullName evidence="14">Magnesium and cobalt efflux protein CorC</fullName>
    </submittedName>
</protein>
<evidence type="ECO:0000256" key="10">
    <source>
        <dbReference type="PROSITE-ProRule" id="PRU01193"/>
    </source>
</evidence>
<dbReference type="AlphaFoldDB" id="A0A1X6XM75"/>
<dbReference type="PROSITE" id="PS51371">
    <property type="entry name" value="CBS"/>
    <property type="match status" value="2"/>
</dbReference>
<dbReference type="InterPro" id="IPR005170">
    <property type="entry name" value="Transptr-assoc_dom"/>
</dbReference>
<evidence type="ECO:0000313" key="15">
    <source>
        <dbReference type="Proteomes" id="UP000196581"/>
    </source>
</evidence>
<evidence type="ECO:0000256" key="9">
    <source>
        <dbReference type="PROSITE-ProRule" id="PRU00703"/>
    </source>
</evidence>
<dbReference type="PROSITE" id="PS51846">
    <property type="entry name" value="CNNM"/>
    <property type="match status" value="1"/>
</dbReference>
<evidence type="ECO:0000259" key="13">
    <source>
        <dbReference type="PROSITE" id="PS51846"/>
    </source>
</evidence>
<dbReference type="Proteomes" id="UP000196581">
    <property type="component" value="Unassembled WGS sequence"/>
</dbReference>
<gene>
    <name evidence="14" type="ORF">FM105_12455</name>
</gene>
<dbReference type="FunFam" id="3.10.580.10:FF:000002">
    <property type="entry name" value="Magnesium/cobalt efflux protein CorC"/>
    <property type="match status" value="1"/>
</dbReference>
<keyword evidence="7 9" id="KW-0129">CBS domain</keyword>
<keyword evidence="4 10" id="KW-0812">Transmembrane</keyword>
<name>A0A1X6XM75_9MICO</name>
<feature type="domain" description="CBS" evidence="12">
    <location>
        <begin position="220"/>
        <end position="280"/>
    </location>
</feature>
<dbReference type="Gene3D" id="3.10.580.10">
    <property type="entry name" value="CBS-domain"/>
    <property type="match status" value="1"/>
</dbReference>
<dbReference type="EMBL" id="FWFF01000019">
    <property type="protein sequence ID" value="SLN00243.1"/>
    <property type="molecule type" value="Genomic_DNA"/>
</dbReference>
<evidence type="ECO:0000313" key="14">
    <source>
        <dbReference type="EMBL" id="SLN00243.1"/>
    </source>
</evidence>
<dbReference type="PANTHER" id="PTHR43099:SF6">
    <property type="entry name" value="UPF0053 PROTEIN RV1842C"/>
    <property type="match status" value="1"/>
</dbReference>